<evidence type="ECO:0000256" key="3">
    <source>
        <dbReference type="ARBA" id="ARBA00022692"/>
    </source>
</evidence>
<dbReference type="SUPFAM" id="SSF140478">
    <property type="entry name" value="LemA-like"/>
    <property type="match status" value="1"/>
</dbReference>
<proteinExistence type="inferred from homology"/>
<gene>
    <name evidence="6" type="ordered locus">Hipma_0765</name>
</gene>
<evidence type="ECO:0000256" key="1">
    <source>
        <dbReference type="ARBA" id="ARBA00004167"/>
    </source>
</evidence>
<sequence length="202" mass="22900">MKGVLGVIVFLLFLVIAAGMYYYSTYNKLIKLKESVDAAWSDVDVQLKRRADLIPNLVNTVKGYAQHEKEIFEYVAKARANLLNAKTPRDEIRASNQLEGAIGRLLLIVEKYPELKANEEFTRLMDNLEGTENRIAVARKRYNDAVRVYNTTIKSFPKSIIASKMGFKPAVYFRVENPKEKEVPKVNFGNTTGLVFGVLVYA</sequence>
<accession>F2LVF1</accession>
<dbReference type="AlphaFoldDB" id="F2LVF1"/>
<dbReference type="InParanoid" id="F2LVF1"/>
<dbReference type="OrthoDB" id="9804152at2"/>
<evidence type="ECO:0000256" key="5">
    <source>
        <dbReference type="ARBA" id="ARBA00023136"/>
    </source>
</evidence>
<dbReference type="KEGG" id="hmr:Hipma_0765"/>
<comment type="subcellular location">
    <subcellularLocation>
        <location evidence="1">Membrane</location>
        <topology evidence="1">Single-pass membrane protein</topology>
    </subcellularLocation>
</comment>
<keyword evidence="3" id="KW-0812">Transmembrane</keyword>
<evidence type="ECO:0000256" key="4">
    <source>
        <dbReference type="ARBA" id="ARBA00022989"/>
    </source>
</evidence>
<dbReference type="PANTHER" id="PTHR34478">
    <property type="entry name" value="PROTEIN LEMA"/>
    <property type="match status" value="1"/>
</dbReference>
<comment type="similarity">
    <text evidence="2">Belongs to the LemA family.</text>
</comment>
<dbReference type="Gene3D" id="1.20.1440.20">
    <property type="entry name" value="LemA-like domain"/>
    <property type="match status" value="1"/>
</dbReference>
<dbReference type="eggNOG" id="COG1704">
    <property type="taxonomic scope" value="Bacteria"/>
</dbReference>
<organism evidence="6 7">
    <name type="scientific">Hippea maritima (strain ATCC 700847 / DSM 10411 / MH2)</name>
    <dbReference type="NCBI Taxonomy" id="760142"/>
    <lineage>
        <taxon>Bacteria</taxon>
        <taxon>Pseudomonadati</taxon>
        <taxon>Campylobacterota</taxon>
        <taxon>Desulfurellia</taxon>
        <taxon>Desulfurellales</taxon>
        <taxon>Hippeaceae</taxon>
        <taxon>Hippea</taxon>
    </lineage>
</organism>
<protein>
    <submittedName>
        <fullName evidence="6">LemA family protein</fullName>
    </submittedName>
</protein>
<keyword evidence="7" id="KW-1185">Reference proteome</keyword>
<dbReference type="GO" id="GO:0016020">
    <property type="term" value="C:membrane"/>
    <property type="evidence" value="ECO:0007669"/>
    <property type="project" value="UniProtKB-SubCell"/>
</dbReference>
<name>F2LVF1_HIPMA</name>
<dbReference type="Pfam" id="PF04011">
    <property type="entry name" value="LemA"/>
    <property type="match status" value="1"/>
</dbReference>
<evidence type="ECO:0000256" key="2">
    <source>
        <dbReference type="ARBA" id="ARBA00008854"/>
    </source>
</evidence>
<dbReference type="HOGENOM" id="CLU_056714_0_1_7"/>
<reference evidence="6 7" key="1">
    <citation type="journal article" date="2011" name="Stand. Genomic Sci.">
        <title>Complete genome sequence of the thermophilic sulfur-reducer Hippea maritima type strain (MH(2)).</title>
        <authorList>
            <person name="Huntemann M."/>
            <person name="Lu M."/>
            <person name="Nolan M."/>
            <person name="Lapidus A."/>
            <person name="Lucas S."/>
            <person name="Hammon N."/>
            <person name="Deshpande S."/>
            <person name="Cheng J.F."/>
            <person name="Tapia R."/>
            <person name="Han C."/>
            <person name="Goodwin L."/>
            <person name="Pitluck S."/>
            <person name="Liolios K."/>
            <person name="Pagani I."/>
            <person name="Ivanova N."/>
            <person name="Ovchinikova G."/>
            <person name="Pati A."/>
            <person name="Chen A."/>
            <person name="Palaniappan K."/>
            <person name="Land M."/>
            <person name="Hauser L."/>
            <person name="Jeffries C.D."/>
            <person name="Detter J.C."/>
            <person name="Brambilla E.M."/>
            <person name="Rohde M."/>
            <person name="Spring S."/>
            <person name="Goker M."/>
            <person name="Woyke T."/>
            <person name="Bristow J."/>
            <person name="Eisen J.A."/>
            <person name="Markowitz V."/>
            <person name="Hugenholtz P."/>
            <person name="Kyrpides N.C."/>
            <person name="Klenk H.P."/>
            <person name="Mavromatis K."/>
        </authorList>
    </citation>
    <scope>NUCLEOTIDE SEQUENCE [LARGE SCALE GENOMIC DNA]</scope>
    <source>
        <strain evidence="7">ATCC 700847 / DSM 10411 / MH2</strain>
    </source>
</reference>
<dbReference type="Proteomes" id="UP000008139">
    <property type="component" value="Chromosome"/>
</dbReference>
<reference evidence="7" key="2">
    <citation type="submission" date="2011-03" db="EMBL/GenBank/DDBJ databases">
        <title>The complete genome of Hippea maritima DSM 10411.</title>
        <authorList>
            <consortium name="US DOE Joint Genome Institute (JGI-PGF)"/>
            <person name="Lucas S."/>
            <person name="Copeland A."/>
            <person name="Lapidus A."/>
            <person name="Bruce D."/>
            <person name="Goodwin L."/>
            <person name="Pitluck S."/>
            <person name="Peters L."/>
            <person name="Kyrpides N."/>
            <person name="Mavromatis K."/>
            <person name="Pagani I."/>
            <person name="Ivanova N."/>
            <person name="Mikhailova N."/>
            <person name="Lu M."/>
            <person name="Detter J.C."/>
            <person name="Tapia R."/>
            <person name="Han C."/>
            <person name="Land M."/>
            <person name="Hauser L."/>
            <person name="Markowitz V."/>
            <person name="Cheng J.-F."/>
            <person name="Hugenholtz P."/>
            <person name="Woyke T."/>
            <person name="Wu D."/>
            <person name="Spring S."/>
            <person name="Schroeder M."/>
            <person name="Brambilla E."/>
            <person name="Klenk H.-P."/>
            <person name="Eisen J.A."/>
        </authorList>
    </citation>
    <scope>NUCLEOTIDE SEQUENCE [LARGE SCALE GENOMIC DNA]</scope>
    <source>
        <strain evidence="7">ATCC 700847 / DSM 10411 / MH2</strain>
    </source>
</reference>
<keyword evidence="5" id="KW-0472">Membrane</keyword>
<evidence type="ECO:0000313" key="6">
    <source>
        <dbReference type="EMBL" id="AEA33735.1"/>
    </source>
</evidence>
<dbReference type="EMBL" id="CP002606">
    <property type="protein sequence ID" value="AEA33735.1"/>
    <property type="molecule type" value="Genomic_DNA"/>
</dbReference>
<dbReference type="RefSeq" id="WP_013681776.1">
    <property type="nucleotide sequence ID" value="NC_015318.1"/>
</dbReference>
<keyword evidence="4" id="KW-1133">Transmembrane helix</keyword>
<dbReference type="PANTHER" id="PTHR34478:SF2">
    <property type="entry name" value="MEMBRANE PROTEIN"/>
    <property type="match status" value="1"/>
</dbReference>
<evidence type="ECO:0000313" key="7">
    <source>
        <dbReference type="Proteomes" id="UP000008139"/>
    </source>
</evidence>
<dbReference type="STRING" id="760142.Hipma_0765"/>
<dbReference type="InterPro" id="IPR007156">
    <property type="entry name" value="MamQ_LemA"/>
</dbReference>
<dbReference type="InterPro" id="IPR023353">
    <property type="entry name" value="LemA-like_dom_sf"/>
</dbReference>